<feature type="transmembrane region" description="Helical" evidence="8">
    <location>
        <begin position="168"/>
        <end position="186"/>
    </location>
</feature>
<evidence type="ECO:0000256" key="3">
    <source>
        <dbReference type="ARBA" id="ARBA00022679"/>
    </source>
</evidence>
<evidence type="ECO:0000256" key="8">
    <source>
        <dbReference type="SAM" id="Phobius"/>
    </source>
</evidence>
<proteinExistence type="predicted"/>
<dbReference type="Pfam" id="PF00953">
    <property type="entry name" value="Glycos_transf_4"/>
    <property type="match status" value="1"/>
</dbReference>
<evidence type="ECO:0000256" key="4">
    <source>
        <dbReference type="ARBA" id="ARBA00022692"/>
    </source>
</evidence>
<feature type="transmembrane region" description="Helical" evidence="8">
    <location>
        <begin position="52"/>
        <end position="71"/>
    </location>
</feature>
<dbReference type="GO" id="GO:0071555">
    <property type="term" value="P:cell wall organization"/>
    <property type="evidence" value="ECO:0007669"/>
    <property type="project" value="TreeGrafter"/>
</dbReference>
<comment type="subcellular location">
    <subcellularLocation>
        <location evidence="1">Cell membrane</location>
        <topology evidence="1">Multi-pass membrane protein</topology>
    </subcellularLocation>
</comment>
<dbReference type="EMBL" id="DVFN01000109">
    <property type="protein sequence ID" value="HIQ70190.1"/>
    <property type="molecule type" value="Genomic_DNA"/>
</dbReference>
<evidence type="ECO:0000256" key="7">
    <source>
        <dbReference type="PIRSR" id="PIRSR600715-1"/>
    </source>
</evidence>
<dbReference type="CDD" id="cd06853">
    <property type="entry name" value="GT_WecA_like"/>
    <property type="match status" value="1"/>
</dbReference>
<comment type="caution">
    <text evidence="9">The sequence shown here is derived from an EMBL/GenBank/DDBJ whole genome shotgun (WGS) entry which is preliminary data.</text>
</comment>
<evidence type="ECO:0000256" key="6">
    <source>
        <dbReference type="ARBA" id="ARBA00023136"/>
    </source>
</evidence>
<feature type="transmembrane region" description="Helical" evidence="8">
    <location>
        <begin position="77"/>
        <end position="94"/>
    </location>
</feature>
<keyword evidence="4 8" id="KW-0812">Transmembrane</keyword>
<feature type="transmembrane region" description="Helical" evidence="8">
    <location>
        <begin position="141"/>
        <end position="161"/>
    </location>
</feature>
<feature type="transmembrane region" description="Helical" evidence="8">
    <location>
        <begin position="321"/>
        <end position="342"/>
    </location>
</feature>
<keyword evidence="2" id="KW-1003">Cell membrane</keyword>
<evidence type="ECO:0000256" key="1">
    <source>
        <dbReference type="ARBA" id="ARBA00004651"/>
    </source>
</evidence>
<reference evidence="9" key="2">
    <citation type="journal article" date="2021" name="PeerJ">
        <title>Extensive microbial diversity within the chicken gut microbiome revealed by metagenomics and culture.</title>
        <authorList>
            <person name="Gilroy R."/>
            <person name="Ravi A."/>
            <person name="Getino M."/>
            <person name="Pursley I."/>
            <person name="Horton D.L."/>
            <person name="Alikhan N.F."/>
            <person name="Baker D."/>
            <person name="Gharbi K."/>
            <person name="Hall N."/>
            <person name="Watson M."/>
            <person name="Adriaenssens E.M."/>
            <person name="Foster-Nyarko E."/>
            <person name="Jarju S."/>
            <person name="Secka A."/>
            <person name="Antonio M."/>
            <person name="Oren A."/>
            <person name="Chaudhuri R.R."/>
            <person name="La Ragione R."/>
            <person name="Hildebrand F."/>
            <person name="Pallen M.J."/>
        </authorList>
    </citation>
    <scope>NUCLEOTIDE SEQUENCE</scope>
    <source>
        <strain evidence="9">ChiSjej2B20-13462</strain>
    </source>
</reference>
<dbReference type="PANTHER" id="PTHR22926">
    <property type="entry name" value="PHOSPHO-N-ACETYLMURAMOYL-PENTAPEPTIDE-TRANSFERASE"/>
    <property type="match status" value="1"/>
</dbReference>
<protein>
    <submittedName>
        <fullName evidence="9">Undecaprenyl/decaprenyl-phosphate alpha-N-acetylglucosaminyl 1-phosphate transferase</fullName>
    </submittedName>
</protein>
<feature type="transmembrane region" description="Helical" evidence="8">
    <location>
        <begin position="6"/>
        <end position="28"/>
    </location>
</feature>
<feature type="transmembrane region" description="Helical" evidence="8">
    <location>
        <begin position="297"/>
        <end position="315"/>
    </location>
</feature>
<evidence type="ECO:0000313" key="10">
    <source>
        <dbReference type="Proteomes" id="UP000886874"/>
    </source>
</evidence>
<dbReference type="InterPro" id="IPR018480">
    <property type="entry name" value="PNAcMuramoyl-5peptid_Trfase_CS"/>
</dbReference>
<gene>
    <name evidence="9" type="ORF">IAA67_07675</name>
</gene>
<dbReference type="Proteomes" id="UP000886874">
    <property type="component" value="Unassembled WGS sequence"/>
</dbReference>
<feature type="transmembrane region" description="Helical" evidence="8">
    <location>
        <begin position="192"/>
        <end position="209"/>
    </location>
</feature>
<feature type="binding site" evidence="7">
    <location>
        <position position="220"/>
    </location>
    <ligand>
        <name>Mg(2+)</name>
        <dbReference type="ChEBI" id="CHEBI:18420"/>
    </ligand>
</feature>
<evidence type="ECO:0000256" key="2">
    <source>
        <dbReference type="ARBA" id="ARBA00022475"/>
    </source>
</evidence>
<feature type="transmembrane region" description="Helical" evidence="8">
    <location>
        <begin position="106"/>
        <end position="126"/>
    </location>
</feature>
<keyword evidence="3 9" id="KW-0808">Transferase</keyword>
<keyword evidence="5 8" id="KW-1133">Transmembrane helix</keyword>
<dbReference type="GO" id="GO:0046872">
    <property type="term" value="F:metal ion binding"/>
    <property type="evidence" value="ECO:0007669"/>
    <property type="project" value="UniProtKB-KW"/>
</dbReference>
<dbReference type="PROSITE" id="PS01348">
    <property type="entry name" value="MRAY_2"/>
    <property type="match status" value="1"/>
</dbReference>
<feature type="binding site" evidence="7">
    <location>
        <position position="160"/>
    </location>
    <ligand>
        <name>Mg(2+)</name>
        <dbReference type="ChEBI" id="CHEBI:18420"/>
    </ligand>
</feature>
<keyword evidence="6 8" id="KW-0472">Membrane</keyword>
<evidence type="ECO:0000313" key="9">
    <source>
        <dbReference type="EMBL" id="HIQ70190.1"/>
    </source>
</evidence>
<comment type="cofactor">
    <cofactor evidence="7">
        <name>Mg(2+)</name>
        <dbReference type="ChEBI" id="CHEBI:18420"/>
    </cofactor>
</comment>
<dbReference type="AlphaFoldDB" id="A0A9D1CP57"/>
<dbReference type="InterPro" id="IPR000715">
    <property type="entry name" value="Glycosyl_transferase_4"/>
</dbReference>
<organism evidence="9 10">
    <name type="scientific">Candidatus Avoscillospira stercorigallinarum</name>
    <dbReference type="NCBI Taxonomy" id="2840708"/>
    <lineage>
        <taxon>Bacteria</taxon>
        <taxon>Bacillati</taxon>
        <taxon>Bacillota</taxon>
        <taxon>Clostridia</taxon>
        <taxon>Eubacteriales</taxon>
        <taxon>Oscillospiraceae</taxon>
        <taxon>Oscillospiraceae incertae sedis</taxon>
        <taxon>Candidatus Avoscillospira</taxon>
    </lineage>
</organism>
<dbReference type="GO" id="GO:0044038">
    <property type="term" value="P:cell wall macromolecule biosynthetic process"/>
    <property type="evidence" value="ECO:0007669"/>
    <property type="project" value="TreeGrafter"/>
</dbReference>
<feature type="transmembrane region" description="Helical" evidence="8">
    <location>
        <begin position="216"/>
        <end position="235"/>
    </location>
</feature>
<dbReference type="GO" id="GO:0009103">
    <property type="term" value="P:lipopolysaccharide biosynthetic process"/>
    <property type="evidence" value="ECO:0007669"/>
    <property type="project" value="TreeGrafter"/>
</dbReference>
<name>A0A9D1CP57_9FIRM</name>
<feature type="transmembrane region" description="Helical" evidence="8">
    <location>
        <begin position="241"/>
        <end position="266"/>
    </location>
</feature>
<dbReference type="PANTHER" id="PTHR22926:SF3">
    <property type="entry name" value="UNDECAPRENYL-PHOSPHATE ALPHA-N-ACETYLGLUCOSAMINYL 1-PHOSPHATE TRANSFERASE"/>
    <property type="match status" value="1"/>
</dbReference>
<accession>A0A9D1CP57</accession>
<keyword evidence="7" id="KW-0460">Magnesium</keyword>
<sequence length="363" mass="38925">MPDLSFMLRLTAALLGSGLIAFLATPLVKSLAYKVGAIDVPKDNRRMHKEPIPRLGGLAIFIAFLFSTIVFGNIDRTTQGILLGAIMIVVLGVMDDIMTLNALPKFLVQIAAAGVAVYHGCTIQFLSNPNVFSDISYLDLGWLSIPVTIIWIVAITNAVNFIDGLDGLAVGVSAISTASLLIIALMVGELSIAIILAALLGSCLGFIPYNKNPAKIFMGDTGATFLGFILATLSVQGLFKLYAIISFAVPFLVLGIPIFDICFAFLRRVAKGQNPMHADRGHVHHRLIDMGFNQKQAVAISYMLTAILGLAAVLLTSSGELRALILIGSVIIVGAIGVRIIFKKPHHPEPPKTETEDQNHEEV</sequence>
<keyword evidence="7" id="KW-0479">Metal-binding</keyword>
<evidence type="ECO:0000256" key="5">
    <source>
        <dbReference type="ARBA" id="ARBA00022989"/>
    </source>
</evidence>
<dbReference type="GO" id="GO:0016780">
    <property type="term" value="F:phosphotransferase activity, for other substituted phosphate groups"/>
    <property type="evidence" value="ECO:0007669"/>
    <property type="project" value="InterPro"/>
</dbReference>
<dbReference type="GO" id="GO:0005886">
    <property type="term" value="C:plasma membrane"/>
    <property type="evidence" value="ECO:0007669"/>
    <property type="project" value="UniProtKB-SubCell"/>
</dbReference>
<reference evidence="9" key="1">
    <citation type="submission" date="2020-10" db="EMBL/GenBank/DDBJ databases">
        <authorList>
            <person name="Gilroy R."/>
        </authorList>
    </citation>
    <scope>NUCLEOTIDE SEQUENCE</scope>
    <source>
        <strain evidence="9">ChiSjej2B20-13462</strain>
    </source>
</reference>